<feature type="domain" description="HipA N-terminal subdomain 1" evidence="5">
    <location>
        <begin position="6"/>
        <end position="101"/>
    </location>
</feature>
<gene>
    <name evidence="6" type="ORF">AACT_2489</name>
</gene>
<reference evidence="6 7" key="1">
    <citation type="submission" date="2019-08" db="EMBL/GenBank/DDBJ databases">
        <title>Complete genome sequence of Arcobacter acticola.</title>
        <authorList>
            <person name="Miller W."/>
        </authorList>
    </citation>
    <scope>NUCLEOTIDE SEQUENCE [LARGE SCALE GENOMIC DNA]</scope>
    <source>
        <strain evidence="6 7">KCTC 52212</strain>
    </source>
</reference>
<dbReference type="RefSeq" id="WP_172127437.1">
    <property type="nucleotide sequence ID" value="NZ_CP042652.1"/>
</dbReference>
<dbReference type="EMBL" id="CP042652">
    <property type="protein sequence ID" value="QKE29579.1"/>
    <property type="molecule type" value="Genomic_DNA"/>
</dbReference>
<dbReference type="PANTHER" id="PTHR37419:SF1">
    <property type="entry name" value="SERINE_THREONINE-PROTEIN KINASE TOXIN HIPA"/>
    <property type="match status" value="1"/>
</dbReference>
<protein>
    <submittedName>
        <fullName evidence="6">Toxin-antitoxin system, toxin component, HipA family</fullName>
    </submittedName>
</protein>
<accession>A0A6M8EN99</accession>
<name>A0A6M8EN99_9BACT</name>
<keyword evidence="2" id="KW-0808">Transferase</keyword>
<dbReference type="Proteomes" id="UP000503483">
    <property type="component" value="Chromosome"/>
</dbReference>
<evidence type="ECO:0000256" key="3">
    <source>
        <dbReference type="ARBA" id="ARBA00022777"/>
    </source>
</evidence>
<evidence type="ECO:0000259" key="4">
    <source>
        <dbReference type="Pfam" id="PF07804"/>
    </source>
</evidence>
<evidence type="ECO:0000313" key="7">
    <source>
        <dbReference type="Proteomes" id="UP000503483"/>
    </source>
</evidence>
<evidence type="ECO:0000256" key="2">
    <source>
        <dbReference type="ARBA" id="ARBA00022679"/>
    </source>
</evidence>
<sequence length="435" mass="50079">MKHTINIFCNNDYVGFIEIDLDSNNAKLNYDDNWKEIGFELSPHLKFNKEIDSNSIKKFISNLLPEGKGLEFVSEILQISKANKFALIEAIGNETAGAITFTSNKEIVTSFREISNEELTQRIINRDSINITLWDKKTRLSLAGVQDKLPLVVLDDNNYGIGEGRIASTHILKFEKINNSYLVLNEYFCMKLAKLCGLDVAEVEIKKFATQNVLFVKRFDRELLINEDGSFEVLKKHIIDACQLLNLDVAVKYEKVYTDARGEANFKNLFEYSKLSTNKILTKLNLLKWTLFNLCINNYDAHAKNISFFVNKRSLELSPLYDLVNIAMYPDIHNEFAMAFGDEFDSNKIGTFDMVGFCVHTNIQPRLIKNELSSIIANIKKNIETIKNETLSLCDENEINFLESLEKNILLTCKKHENMIQTLVDDYKIYKKEYE</sequence>
<comment type="similarity">
    <text evidence="1">Belongs to the HipA Ser/Thr kinase family.</text>
</comment>
<dbReference type="InterPro" id="IPR017508">
    <property type="entry name" value="HipA_N1"/>
</dbReference>
<dbReference type="GO" id="GO:0004674">
    <property type="term" value="F:protein serine/threonine kinase activity"/>
    <property type="evidence" value="ECO:0007669"/>
    <property type="project" value="TreeGrafter"/>
</dbReference>
<dbReference type="KEGG" id="paco:AACT_2489"/>
<dbReference type="InterPro" id="IPR052028">
    <property type="entry name" value="HipA_Ser/Thr_kinase"/>
</dbReference>
<organism evidence="6 7">
    <name type="scientific">Arcobacter acticola</name>
    <dbReference type="NCBI Taxonomy" id="1849015"/>
    <lineage>
        <taxon>Bacteria</taxon>
        <taxon>Pseudomonadati</taxon>
        <taxon>Campylobacterota</taxon>
        <taxon>Epsilonproteobacteria</taxon>
        <taxon>Campylobacterales</taxon>
        <taxon>Arcobacteraceae</taxon>
        <taxon>Arcobacter</taxon>
    </lineage>
</organism>
<evidence type="ECO:0000256" key="1">
    <source>
        <dbReference type="ARBA" id="ARBA00010164"/>
    </source>
</evidence>
<dbReference type="GO" id="GO:0005829">
    <property type="term" value="C:cytosol"/>
    <property type="evidence" value="ECO:0007669"/>
    <property type="project" value="TreeGrafter"/>
</dbReference>
<dbReference type="PANTHER" id="PTHR37419">
    <property type="entry name" value="SERINE/THREONINE-PROTEIN KINASE TOXIN HIPA"/>
    <property type="match status" value="1"/>
</dbReference>
<dbReference type="AlphaFoldDB" id="A0A6M8EN99"/>
<feature type="domain" description="HipA-like C-terminal" evidence="4">
    <location>
        <begin position="140"/>
        <end position="380"/>
    </location>
</feature>
<keyword evidence="3" id="KW-0418">Kinase</keyword>
<dbReference type="InterPro" id="IPR012893">
    <property type="entry name" value="HipA-like_C"/>
</dbReference>
<keyword evidence="7" id="KW-1185">Reference proteome</keyword>
<evidence type="ECO:0000259" key="5">
    <source>
        <dbReference type="Pfam" id="PF13657"/>
    </source>
</evidence>
<dbReference type="NCBIfam" id="TIGR03071">
    <property type="entry name" value="couple_hipA"/>
    <property type="match status" value="1"/>
</dbReference>
<evidence type="ECO:0000313" key="6">
    <source>
        <dbReference type="EMBL" id="QKE29579.1"/>
    </source>
</evidence>
<proteinExistence type="inferred from homology"/>
<dbReference type="Pfam" id="PF07804">
    <property type="entry name" value="HipA_C"/>
    <property type="match status" value="1"/>
</dbReference>
<dbReference type="Pfam" id="PF13657">
    <property type="entry name" value="Couple_hipA"/>
    <property type="match status" value="1"/>
</dbReference>